<gene>
    <name evidence="2" type="ORF">EKH77_22735</name>
</gene>
<sequence length="66" mass="6068">MGGAPLVGGPSPALSPPATAGRCPQPGAPPPDPRASNAGGAGLCPRGAGVRGGGAPSETVKGRGWG</sequence>
<dbReference type="EMBL" id="CP034587">
    <property type="protein sequence ID" value="AZQ73662.1"/>
    <property type="molecule type" value="Genomic_DNA"/>
</dbReference>
<accession>A0A3S9PMS1</accession>
<keyword evidence="3" id="KW-1185">Reference proteome</keyword>
<protein>
    <submittedName>
        <fullName evidence="2">Uncharacterized protein</fullName>
    </submittedName>
</protein>
<proteinExistence type="predicted"/>
<organism evidence="2 3">
    <name type="scientific">Streptomyces luteoverticillatus</name>
    <name type="common">Streptoverticillium luteoverticillatus</name>
    <dbReference type="NCBI Taxonomy" id="66425"/>
    <lineage>
        <taxon>Bacteria</taxon>
        <taxon>Bacillati</taxon>
        <taxon>Actinomycetota</taxon>
        <taxon>Actinomycetes</taxon>
        <taxon>Kitasatosporales</taxon>
        <taxon>Streptomycetaceae</taxon>
        <taxon>Streptomyces</taxon>
    </lineage>
</organism>
<reference evidence="2 3" key="1">
    <citation type="submission" date="2018-12" db="EMBL/GenBank/DDBJ databases">
        <title>The whole draft genome of Streptomyce luteoverticillatus CGMCC 15060.</title>
        <authorList>
            <person name="Feng Z."/>
            <person name="Chen G."/>
            <person name="Zhang J."/>
            <person name="Zhu H."/>
            <person name="Yu X."/>
            <person name="Zhang W."/>
            <person name="Zhang X."/>
        </authorList>
    </citation>
    <scope>NUCLEOTIDE SEQUENCE [LARGE SCALE GENOMIC DNA]</scope>
    <source>
        <strain evidence="2 3">CGMCC 15060</strain>
    </source>
</reference>
<evidence type="ECO:0000313" key="3">
    <source>
        <dbReference type="Proteomes" id="UP000267900"/>
    </source>
</evidence>
<dbReference type="AlphaFoldDB" id="A0A3S9PMS1"/>
<feature type="region of interest" description="Disordered" evidence="1">
    <location>
        <begin position="1"/>
        <end position="66"/>
    </location>
</feature>
<evidence type="ECO:0000256" key="1">
    <source>
        <dbReference type="SAM" id="MobiDB-lite"/>
    </source>
</evidence>
<name>A0A3S9PMS1_STRLT</name>
<dbReference type="Proteomes" id="UP000267900">
    <property type="component" value="Chromosome"/>
</dbReference>
<evidence type="ECO:0000313" key="2">
    <source>
        <dbReference type="EMBL" id="AZQ73662.1"/>
    </source>
</evidence>